<proteinExistence type="predicted"/>
<dbReference type="InterPro" id="IPR054467">
    <property type="entry name" value="YkoP-like_dom"/>
</dbReference>
<evidence type="ECO:0000313" key="2">
    <source>
        <dbReference type="EMBL" id="MFD0871417.1"/>
    </source>
</evidence>
<dbReference type="Pfam" id="PF22790">
    <property type="entry name" value="YkoP"/>
    <property type="match status" value="1"/>
</dbReference>
<evidence type="ECO:0000313" key="3">
    <source>
        <dbReference type="Proteomes" id="UP001597120"/>
    </source>
</evidence>
<comment type="caution">
    <text evidence="2">The sequence shown here is derived from an EMBL/GenBank/DDBJ whole genome shotgun (WGS) entry which is preliminary data.</text>
</comment>
<dbReference type="Proteomes" id="UP001597120">
    <property type="component" value="Unassembled WGS sequence"/>
</dbReference>
<dbReference type="EMBL" id="JBHTIU010000081">
    <property type="protein sequence ID" value="MFD0871417.1"/>
    <property type="molecule type" value="Genomic_DNA"/>
</dbReference>
<keyword evidence="3" id="KW-1185">Reference proteome</keyword>
<accession>A0ABW3DDC6</accession>
<protein>
    <recommendedName>
        <fullName evidence="1">YkoP-like domain-containing protein</fullName>
    </recommendedName>
</protein>
<evidence type="ECO:0000259" key="1">
    <source>
        <dbReference type="Pfam" id="PF22790"/>
    </source>
</evidence>
<reference evidence="3" key="1">
    <citation type="journal article" date="2019" name="Int. J. Syst. Evol. Microbiol.">
        <title>The Global Catalogue of Microorganisms (GCM) 10K type strain sequencing project: providing services to taxonomists for standard genome sequencing and annotation.</title>
        <authorList>
            <consortium name="The Broad Institute Genomics Platform"/>
            <consortium name="The Broad Institute Genome Sequencing Center for Infectious Disease"/>
            <person name="Wu L."/>
            <person name="Ma J."/>
        </authorList>
    </citation>
    <scope>NUCLEOTIDE SEQUENCE [LARGE SCALE GENOMIC DNA]</scope>
    <source>
        <strain evidence="3">CCUG 57263</strain>
    </source>
</reference>
<name>A0ABW3DDC6_9BACL</name>
<sequence length="188" mass="21726">MWIRWFAVSVWNIMDPFYFACTRLRYVGEEGRSRIFRVRLTSYRGGSVTLSDGVAIHKGDTLLKIHLYNVHLIKSMITMRNDVARARYLYRMVEQSLPDLAAYVSNHPKFDEIKGLIGITGLNRGCGGLGFETVQIPNSFYKCLKYLSMLPIYFLSSHRPLRNLKKQVPAYLFLSKDTLMSRYGKPVT</sequence>
<gene>
    <name evidence="2" type="ORF">ACFQ03_19955</name>
</gene>
<feature type="domain" description="YkoP-like" evidence="1">
    <location>
        <begin position="6"/>
        <end position="183"/>
    </location>
</feature>
<dbReference type="RefSeq" id="WP_379290439.1">
    <property type="nucleotide sequence ID" value="NZ_JBHTIU010000081.1"/>
</dbReference>
<organism evidence="2 3">
    <name type="scientific">Paenibacillus residui</name>
    <dbReference type="NCBI Taxonomy" id="629724"/>
    <lineage>
        <taxon>Bacteria</taxon>
        <taxon>Bacillati</taxon>
        <taxon>Bacillota</taxon>
        <taxon>Bacilli</taxon>
        <taxon>Bacillales</taxon>
        <taxon>Paenibacillaceae</taxon>
        <taxon>Paenibacillus</taxon>
    </lineage>
</organism>